<proteinExistence type="predicted"/>
<dbReference type="EMBL" id="LAZR01002049">
    <property type="protein sequence ID" value="KKN35277.1"/>
    <property type="molecule type" value="Genomic_DNA"/>
</dbReference>
<keyword evidence="1" id="KW-0472">Membrane</keyword>
<comment type="caution">
    <text evidence="2">The sequence shown here is derived from an EMBL/GenBank/DDBJ whole genome shotgun (WGS) entry which is preliminary data.</text>
</comment>
<organism evidence="2">
    <name type="scientific">marine sediment metagenome</name>
    <dbReference type="NCBI Taxonomy" id="412755"/>
    <lineage>
        <taxon>unclassified sequences</taxon>
        <taxon>metagenomes</taxon>
        <taxon>ecological metagenomes</taxon>
    </lineage>
</organism>
<gene>
    <name evidence="2" type="ORF">LCGC14_0785180</name>
</gene>
<protein>
    <submittedName>
        <fullName evidence="2">Uncharacterized protein</fullName>
    </submittedName>
</protein>
<accession>A0A0F9QE27</accession>
<keyword evidence="1" id="KW-1133">Transmembrane helix</keyword>
<evidence type="ECO:0000256" key="1">
    <source>
        <dbReference type="SAM" id="Phobius"/>
    </source>
</evidence>
<sequence length="141" mass="15690">MDVDIKLLKCFVHDPMDINKLSEFGYDNQDQQFIRNFKQLCDLNLITSDSCSCGLHLSADGQASWTCIDLHLTESGSLLLHPPQERKLKLLNKVIAHPIVSGVCVVGIVAAISIGYNFLGNDQDQKLQQPNKSKLILKSPK</sequence>
<keyword evidence="1" id="KW-0812">Transmembrane</keyword>
<reference evidence="2" key="1">
    <citation type="journal article" date="2015" name="Nature">
        <title>Complex archaea that bridge the gap between prokaryotes and eukaryotes.</title>
        <authorList>
            <person name="Spang A."/>
            <person name="Saw J.H."/>
            <person name="Jorgensen S.L."/>
            <person name="Zaremba-Niedzwiedzka K."/>
            <person name="Martijn J."/>
            <person name="Lind A.E."/>
            <person name="van Eijk R."/>
            <person name="Schleper C."/>
            <person name="Guy L."/>
            <person name="Ettema T.J."/>
        </authorList>
    </citation>
    <scope>NUCLEOTIDE SEQUENCE</scope>
</reference>
<evidence type="ECO:0000313" key="2">
    <source>
        <dbReference type="EMBL" id="KKN35277.1"/>
    </source>
</evidence>
<name>A0A0F9QE27_9ZZZZ</name>
<dbReference type="AlphaFoldDB" id="A0A0F9QE27"/>
<feature type="transmembrane region" description="Helical" evidence="1">
    <location>
        <begin position="94"/>
        <end position="119"/>
    </location>
</feature>